<gene>
    <name evidence="1" type="ORF">DM484_24255</name>
</gene>
<dbReference type="Gene3D" id="3.30.230.10">
    <property type="match status" value="1"/>
</dbReference>
<organism evidence="1 2">
    <name type="scientific">Candidatus Methylumidiphilus alinenensis</name>
    <dbReference type="NCBI Taxonomy" id="2202197"/>
    <lineage>
        <taxon>Bacteria</taxon>
        <taxon>Pseudomonadati</taxon>
        <taxon>Pseudomonadota</taxon>
        <taxon>Gammaproteobacteria</taxon>
        <taxon>Methylococcales</taxon>
        <taxon>Candidatus Methylumidiphilus</taxon>
    </lineage>
</organism>
<evidence type="ECO:0000313" key="1">
    <source>
        <dbReference type="EMBL" id="PZN72601.1"/>
    </source>
</evidence>
<dbReference type="EMBL" id="QJPH01000481">
    <property type="protein sequence ID" value="PZN72601.1"/>
    <property type="molecule type" value="Genomic_DNA"/>
</dbReference>
<comment type="caution">
    <text evidence="1">The sequence shown here is derived from an EMBL/GenBank/DDBJ whole genome shotgun (WGS) entry which is preliminary data.</text>
</comment>
<dbReference type="Proteomes" id="UP000249396">
    <property type="component" value="Unassembled WGS sequence"/>
</dbReference>
<name>A0A2W4QKB4_9GAMM</name>
<evidence type="ECO:0000313" key="2">
    <source>
        <dbReference type="Proteomes" id="UP000249396"/>
    </source>
</evidence>
<dbReference type="AlphaFoldDB" id="A0A2W4QKB4"/>
<evidence type="ECO:0008006" key="3">
    <source>
        <dbReference type="Google" id="ProtNLM"/>
    </source>
</evidence>
<accession>A0A2W4QKB4</accession>
<reference evidence="1 2" key="1">
    <citation type="journal article" date="2018" name="Aquat. Microb. Ecol.">
        <title>Gammaproteobacterial methanotrophs dominate.</title>
        <authorList>
            <person name="Rissanen A.J."/>
            <person name="Saarenheimo J."/>
            <person name="Tiirola M."/>
            <person name="Peura S."/>
            <person name="Aalto S.L."/>
            <person name="Karvinen A."/>
            <person name="Nykanen H."/>
        </authorList>
    </citation>
    <scope>NUCLEOTIDE SEQUENCE [LARGE SCALE GENOMIC DNA]</scope>
    <source>
        <strain evidence="1">AMbin10</strain>
    </source>
</reference>
<dbReference type="InterPro" id="IPR014721">
    <property type="entry name" value="Ribsml_uS5_D2-typ_fold_subgr"/>
</dbReference>
<protein>
    <recommendedName>
        <fullName evidence="3">Lon proteolytic domain-containing protein</fullName>
    </recommendedName>
</protein>
<proteinExistence type="predicted"/>
<sequence>MGSTGQSVIIPAANIQDLMLRQDVVEAAGRGEFSIFAVETVDQALELLMGLPAGTRDAAGLFTEGSINALVECRLKEMSDAVTALAQTEWHGDGKNS</sequence>